<dbReference type="EMBL" id="MGFS01000019">
    <property type="protein sequence ID" value="OGM11345.1"/>
    <property type="molecule type" value="Genomic_DNA"/>
</dbReference>
<evidence type="ECO:0000256" key="5">
    <source>
        <dbReference type="ARBA" id="ARBA00022985"/>
    </source>
</evidence>
<name>A0A1F7XAG7_9BACT</name>
<dbReference type="GO" id="GO:0009103">
    <property type="term" value="P:lipopolysaccharide biosynthetic process"/>
    <property type="evidence" value="ECO:0007669"/>
    <property type="project" value="UniProtKB-KW"/>
</dbReference>
<dbReference type="PANTHER" id="PTHR48090:SF3">
    <property type="entry name" value="UNDECAPRENYL-PHOSPHATE 4-DEOXY-4-FORMAMIDO-L-ARABINOSE TRANSFERASE"/>
    <property type="match status" value="1"/>
</dbReference>
<keyword evidence="2" id="KW-0328">Glycosyltransferase</keyword>
<evidence type="ECO:0000256" key="6">
    <source>
        <dbReference type="ARBA" id="ARBA00022989"/>
    </source>
</evidence>
<dbReference type="InterPro" id="IPR001173">
    <property type="entry name" value="Glyco_trans_2-like"/>
</dbReference>
<keyword evidence="6" id="KW-1133">Transmembrane helix</keyword>
<keyword evidence="5" id="KW-0448">Lipopolysaccharide biosynthesis</keyword>
<gene>
    <name evidence="9" type="ORF">A2Z22_04235</name>
</gene>
<proteinExistence type="predicted"/>
<dbReference type="InterPro" id="IPR050256">
    <property type="entry name" value="Glycosyltransferase_2"/>
</dbReference>
<dbReference type="CDD" id="cd04179">
    <property type="entry name" value="DPM_DPG-synthase_like"/>
    <property type="match status" value="1"/>
</dbReference>
<reference evidence="9 10" key="1">
    <citation type="journal article" date="2016" name="Nat. Commun.">
        <title>Thousands of microbial genomes shed light on interconnected biogeochemical processes in an aquifer system.</title>
        <authorList>
            <person name="Anantharaman K."/>
            <person name="Brown C.T."/>
            <person name="Hug L.A."/>
            <person name="Sharon I."/>
            <person name="Castelle C.J."/>
            <person name="Probst A.J."/>
            <person name="Thomas B.C."/>
            <person name="Singh A."/>
            <person name="Wilkins M.J."/>
            <person name="Karaoz U."/>
            <person name="Brodie E.L."/>
            <person name="Williams K.H."/>
            <person name="Hubbard S.S."/>
            <person name="Banfield J.F."/>
        </authorList>
    </citation>
    <scope>NUCLEOTIDE SEQUENCE [LARGE SCALE GENOMIC DNA]</scope>
</reference>
<evidence type="ECO:0000256" key="7">
    <source>
        <dbReference type="ARBA" id="ARBA00023136"/>
    </source>
</evidence>
<dbReference type="InterPro" id="IPR029044">
    <property type="entry name" value="Nucleotide-diphossugar_trans"/>
</dbReference>
<keyword evidence="3" id="KW-0808">Transferase</keyword>
<keyword evidence="4" id="KW-0812">Transmembrane</keyword>
<feature type="domain" description="Glycosyltransferase 2-like" evidence="8">
    <location>
        <begin position="12"/>
        <end position="173"/>
    </location>
</feature>
<protein>
    <recommendedName>
        <fullName evidence="8">Glycosyltransferase 2-like domain-containing protein</fullName>
    </recommendedName>
</protein>
<comment type="caution">
    <text evidence="9">The sequence shown here is derived from an EMBL/GenBank/DDBJ whole genome shotgun (WGS) entry which is preliminary data.</text>
</comment>
<dbReference type="Gene3D" id="3.90.550.10">
    <property type="entry name" value="Spore Coat Polysaccharide Biosynthesis Protein SpsA, Chain A"/>
    <property type="match status" value="1"/>
</dbReference>
<keyword evidence="7" id="KW-0472">Membrane</keyword>
<evidence type="ECO:0000256" key="4">
    <source>
        <dbReference type="ARBA" id="ARBA00022692"/>
    </source>
</evidence>
<dbReference type="GO" id="GO:0005886">
    <property type="term" value="C:plasma membrane"/>
    <property type="evidence" value="ECO:0007669"/>
    <property type="project" value="TreeGrafter"/>
</dbReference>
<organism evidence="9 10">
    <name type="scientific">Candidatus Woesebacteria bacterium RBG_16_34_12</name>
    <dbReference type="NCBI Taxonomy" id="1802480"/>
    <lineage>
        <taxon>Bacteria</taxon>
        <taxon>Candidatus Woeseibacteriota</taxon>
    </lineage>
</organism>
<evidence type="ECO:0000256" key="2">
    <source>
        <dbReference type="ARBA" id="ARBA00022676"/>
    </source>
</evidence>
<dbReference type="Pfam" id="PF00535">
    <property type="entry name" value="Glycos_transf_2"/>
    <property type="match status" value="1"/>
</dbReference>
<evidence type="ECO:0000313" key="9">
    <source>
        <dbReference type="EMBL" id="OGM11345.1"/>
    </source>
</evidence>
<dbReference type="AlphaFoldDB" id="A0A1F7XAG7"/>
<evidence type="ECO:0000256" key="1">
    <source>
        <dbReference type="ARBA" id="ARBA00022475"/>
    </source>
</evidence>
<evidence type="ECO:0000313" key="10">
    <source>
        <dbReference type="Proteomes" id="UP000177053"/>
    </source>
</evidence>
<keyword evidence="1" id="KW-1003">Cell membrane</keyword>
<dbReference type="SUPFAM" id="SSF53448">
    <property type="entry name" value="Nucleotide-diphospho-sugar transferases"/>
    <property type="match status" value="1"/>
</dbReference>
<evidence type="ECO:0000256" key="3">
    <source>
        <dbReference type="ARBA" id="ARBA00022679"/>
    </source>
</evidence>
<dbReference type="GO" id="GO:0099621">
    <property type="term" value="F:undecaprenyl-phosphate 4-deoxy-4-formamido-L-arabinose transferase activity"/>
    <property type="evidence" value="ECO:0007669"/>
    <property type="project" value="TreeGrafter"/>
</dbReference>
<dbReference type="Proteomes" id="UP000177053">
    <property type="component" value="Unassembled WGS sequence"/>
</dbReference>
<sequence length="237" mass="27198">MVQKLFKIPELSVFFPAYNEEGNIEKTVLDAKKVLEKISKKWEIIIVNDGSKDRTGEIAKRLSKEDKRIRVINHRKNKGYGEALKSGFYNAKYAWIATCDADGQFDFSEIKNLCEKSSQAQIVIGYRINRRDSVLRKIFGWGWTLIANLLLGINVRDVDCSFKLVKKEVIEKISPLESTRGGMISPELLAKAKRLGFKIDQVPVHHYPRKSGHQTGADMKVIINSFIDLMKLWKKLR</sequence>
<accession>A0A1F7XAG7</accession>
<evidence type="ECO:0000259" key="8">
    <source>
        <dbReference type="Pfam" id="PF00535"/>
    </source>
</evidence>
<dbReference type="PANTHER" id="PTHR48090">
    <property type="entry name" value="UNDECAPRENYL-PHOSPHATE 4-DEOXY-4-FORMAMIDO-L-ARABINOSE TRANSFERASE-RELATED"/>
    <property type="match status" value="1"/>
</dbReference>